<reference evidence="2" key="1">
    <citation type="submission" date="2023-03" db="EMBL/GenBank/DDBJ databases">
        <title>Massive genome expansion in bonnet fungi (Mycena s.s.) driven by repeated elements and novel gene families across ecological guilds.</title>
        <authorList>
            <consortium name="Lawrence Berkeley National Laboratory"/>
            <person name="Harder C.B."/>
            <person name="Miyauchi S."/>
            <person name="Viragh M."/>
            <person name="Kuo A."/>
            <person name="Thoen E."/>
            <person name="Andreopoulos B."/>
            <person name="Lu D."/>
            <person name="Skrede I."/>
            <person name="Drula E."/>
            <person name="Henrissat B."/>
            <person name="Morin E."/>
            <person name="Kohler A."/>
            <person name="Barry K."/>
            <person name="LaButti K."/>
            <person name="Morin E."/>
            <person name="Salamov A."/>
            <person name="Lipzen A."/>
            <person name="Mereny Z."/>
            <person name="Hegedus B."/>
            <person name="Baldrian P."/>
            <person name="Stursova M."/>
            <person name="Weitz H."/>
            <person name="Taylor A."/>
            <person name="Grigoriev I.V."/>
            <person name="Nagy L.G."/>
            <person name="Martin F."/>
            <person name="Kauserud H."/>
        </authorList>
    </citation>
    <scope>NUCLEOTIDE SEQUENCE</scope>
    <source>
        <strain evidence="2">CBHHK067</strain>
    </source>
</reference>
<evidence type="ECO:0000313" key="3">
    <source>
        <dbReference type="Proteomes" id="UP001221757"/>
    </source>
</evidence>
<comment type="caution">
    <text evidence="2">The sequence shown here is derived from an EMBL/GenBank/DDBJ whole genome shotgun (WGS) entry which is preliminary data.</text>
</comment>
<proteinExistence type="predicted"/>
<protein>
    <submittedName>
        <fullName evidence="2">Uncharacterized protein</fullName>
    </submittedName>
</protein>
<evidence type="ECO:0000256" key="1">
    <source>
        <dbReference type="SAM" id="MobiDB-lite"/>
    </source>
</evidence>
<dbReference type="EMBL" id="JARKIE010000037">
    <property type="protein sequence ID" value="KAJ7695662.1"/>
    <property type="molecule type" value="Genomic_DNA"/>
</dbReference>
<keyword evidence="3" id="KW-1185">Reference proteome</keyword>
<sequence>MAVPAIYTTLDLSGKFTMNKTLTDQSALDGVLKLQGVGMLKRTAAGLVSPTMLIRHVTDAAGVEHLEIEQVGVLRLGESKSQNDSRIPRGLRLSTQRSTRRRWRSQQSEPTQDLASGLHVVRERAGQGEQLT</sequence>
<accession>A0AAD7DMY8</accession>
<name>A0AAD7DMY8_MYCRO</name>
<organism evidence="2 3">
    <name type="scientific">Mycena rosella</name>
    <name type="common">Pink bonnet</name>
    <name type="synonym">Agaricus rosellus</name>
    <dbReference type="NCBI Taxonomy" id="1033263"/>
    <lineage>
        <taxon>Eukaryota</taxon>
        <taxon>Fungi</taxon>
        <taxon>Dikarya</taxon>
        <taxon>Basidiomycota</taxon>
        <taxon>Agaricomycotina</taxon>
        <taxon>Agaricomycetes</taxon>
        <taxon>Agaricomycetidae</taxon>
        <taxon>Agaricales</taxon>
        <taxon>Marasmiineae</taxon>
        <taxon>Mycenaceae</taxon>
        <taxon>Mycena</taxon>
    </lineage>
</organism>
<gene>
    <name evidence="2" type="ORF">B0H17DRAFT_1055089</name>
</gene>
<dbReference type="Proteomes" id="UP001221757">
    <property type="component" value="Unassembled WGS sequence"/>
</dbReference>
<feature type="region of interest" description="Disordered" evidence="1">
    <location>
        <begin position="79"/>
        <end position="117"/>
    </location>
</feature>
<dbReference type="AlphaFoldDB" id="A0AAD7DMY8"/>
<evidence type="ECO:0000313" key="2">
    <source>
        <dbReference type="EMBL" id="KAJ7695662.1"/>
    </source>
</evidence>